<organism evidence="5 6">
    <name type="scientific">Neptunicoccus cionae</name>
    <dbReference type="NCBI Taxonomy" id="2035344"/>
    <lineage>
        <taxon>Bacteria</taxon>
        <taxon>Pseudomonadati</taxon>
        <taxon>Pseudomonadota</taxon>
        <taxon>Alphaproteobacteria</taxon>
        <taxon>Rhodobacterales</taxon>
        <taxon>Paracoccaceae</taxon>
        <taxon>Neptunicoccus</taxon>
    </lineage>
</organism>
<dbReference type="InterPro" id="IPR001926">
    <property type="entry name" value="TrpB-like_PALP"/>
</dbReference>
<dbReference type="AlphaFoldDB" id="A0A916VNY1"/>
<accession>A0A916VNY1</accession>
<dbReference type="Gene3D" id="3.40.50.1100">
    <property type="match status" value="2"/>
</dbReference>
<gene>
    <name evidence="5" type="ORF">GCM10011498_11150</name>
</gene>
<dbReference type="PANTHER" id="PTHR42937">
    <property type="match status" value="1"/>
</dbReference>
<evidence type="ECO:0000313" key="6">
    <source>
        <dbReference type="Proteomes" id="UP000628017"/>
    </source>
</evidence>
<reference evidence="5" key="2">
    <citation type="submission" date="2020-09" db="EMBL/GenBank/DDBJ databases">
        <authorList>
            <person name="Sun Q."/>
            <person name="Zhou Y."/>
        </authorList>
    </citation>
    <scope>NUCLEOTIDE SEQUENCE</scope>
    <source>
        <strain evidence="5">CGMCC 1.15880</strain>
    </source>
</reference>
<dbReference type="Proteomes" id="UP000628017">
    <property type="component" value="Unassembled WGS sequence"/>
</dbReference>
<comment type="caution">
    <text evidence="5">The sequence shown here is derived from an EMBL/GenBank/DDBJ whole genome shotgun (WGS) entry which is preliminary data.</text>
</comment>
<evidence type="ECO:0000256" key="3">
    <source>
        <dbReference type="SAM" id="MobiDB-lite"/>
    </source>
</evidence>
<evidence type="ECO:0000313" key="5">
    <source>
        <dbReference type="EMBL" id="GGA13005.1"/>
    </source>
</evidence>
<proteinExistence type="predicted"/>
<dbReference type="SUPFAM" id="SSF53686">
    <property type="entry name" value="Tryptophan synthase beta subunit-like PLP-dependent enzymes"/>
    <property type="match status" value="1"/>
</dbReference>
<evidence type="ECO:0000256" key="1">
    <source>
        <dbReference type="ARBA" id="ARBA00001933"/>
    </source>
</evidence>
<keyword evidence="2" id="KW-0663">Pyridoxal phosphate</keyword>
<dbReference type="Pfam" id="PF00291">
    <property type="entry name" value="PALP"/>
    <property type="match status" value="1"/>
</dbReference>
<dbReference type="EMBL" id="BMKA01000002">
    <property type="protein sequence ID" value="GGA13005.1"/>
    <property type="molecule type" value="Genomic_DNA"/>
</dbReference>
<dbReference type="RefSeq" id="WP_188671850.1">
    <property type="nucleotide sequence ID" value="NZ_BMKA01000002.1"/>
</dbReference>
<evidence type="ECO:0000256" key="2">
    <source>
        <dbReference type="ARBA" id="ARBA00022898"/>
    </source>
</evidence>
<dbReference type="InterPro" id="IPR036052">
    <property type="entry name" value="TrpB-like_PALP_sf"/>
</dbReference>
<sequence>MTYLSNPWRSKGLPPQSGLADGQITTDDHLVLKLLSHCPAHAATPLVCAQELAGTLGIESLYIKDERTRMGLGSFKALGAAFSIAKTAYLKAGDAIADPQVAKTALKGQVFVTASAGNHGLSVAAGARVFGARAVIYLAQTVPSGFAQRLRDIGADVVVEGADYEASMDAAAKAAGDNGWRLLSDSTWEDDTSGQDVMEGYLALSAEMFAQYEAKNDAPPTHVYLQAGVGGLAAAVAASLRQHWGDDVQITVVEPTAAPALLESIRAGKPVATEGPASNMGRLDCKEPSHLALKALAQDADGFLTLQDGDVAEKIEQLEPFGLQTSPSGGAGFAGAVSDAAQLGAKARVLVILSEGPADD</sequence>
<keyword evidence="6" id="KW-1185">Reference proteome</keyword>
<evidence type="ECO:0000259" key="4">
    <source>
        <dbReference type="Pfam" id="PF00291"/>
    </source>
</evidence>
<feature type="domain" description="Tryptophan synthase beta chain-like PALP" evidence="4">
    <location>
        <begin position="40"/>
        <end position="354"/>
    </location>
</feature>
<comment type="cofactor">
    <cofactor evidence="1">
        <name>pyridoxal 5'-phosphate</name>
        <dbReference type="ChEBI" id="CHEBI:597326"/>
    </cofactor>
</comment>
<reference evidence="5" key="1">
    <citation type="journal article" date="2014" name="Int. J. Syst. Evol. Microbiol.">
        <title>Complete genome sequence of Corynebacterium casei LMG S-19264T (=DSM 44701T), isolated from a smear-ripened cheese.</title>
        <authorList>
            <consortium name="US DOE Joint Genome Institute (JGI-PGF)"/>
            <person name="Walter F."/>
            <person name="Albersmeier A."/>
            <person name="Kalinowski J."/>
            <person name="Ruckert C."/>
        </authorList>
    </citation>
    <scope>NUCLEOTIDE SEQUENCE</scope>
    <source>
        <strain evidence="5">CGMCC 1.15880</strain>
    </source>
</reference>
<protein>
    <submittedName>
        <fullName evidence="5">Diaminopropionate ammonia-lyase</fullName>
    </submittedName>
</protein>
<dbReference type="PANTHER" id="PTHR42937:SF1">
    <property type="entry name" value="DIAMINOPROPIONATE AMMONIA-LYASE"/>
    <property type="match status" value="1"/>
</dbReference>
<feature type="region of interest" description="Disordered" evidence="3">
    <location>
        <begin position="1"/>
        <end position="21"/>
    </location>
</feature>
<name>A0A916VNY1_9RHOB</name>